<dbReference type="PATRIC" id="fig|795797.18.peg.3432"/>
<keyword evidence="3" id="KW-0614">Plasmid</keyword>
<dbReference type="InterPro" id="IPR010656">
    <property type="entry name" value="DctM"/>
</dbReference>
<feature type="transmembrane region" description="Helical" evidence="1">
    <location>
        <begin position="162"/>
        <end position="189"/>
    </location>
</feature>
<feature type="transmembrane region" description="Helical" evidence="1">
    <location>
        <begin position="648"/>
        <end position="666"/>
    </location>
</feature>
<dbReference type="KEGG" id="hje:HacjB3_17578"/>
<name>D8JCW3_HALJB</name>
<reference evidence="3 5" key="1">
    <citation type="journal article" date="2010" name="J. Bacteriol.">
        <title>Complete genome sequence of Halalkalicoccus jeotgali B3(T), an extremely halophilic archaeon.</title>
        <authorList>
            <person name="Roh S.W."/>
            <person name="Nam Y.D."/>
            <person name="Nam S.H."/>
            <person name="Choi S.H."/>
            <person name="Park H.S."/>
            <person name="Bae J.W."/>
        </authorList>
    </citation>
    <scope>NUCLEOTIDE SEQUENCE [LARGE SCALE GENOMIC DNA]</scope>
    <source>
        <strain evidence="3">B3</strain>
        <strain evidence="5">DSM 18796 / CECT 7217 / JCM 14584 / KCTC 4019 / B3</strain>
        <plasmid evidence="5">2</plasmid>
    </source>
</reference>
<dbReference type="GeneID" id="9421305"/>
<protein>
    <submittedName>
        <fullName evidence="3">C4-dicarboxylate anaerobic carrier</fullName>
    </submittedName>
</protein>
<evidence type="ECO:0000259" key="2">
    <source>
        <dbReference type="Pfam" id="PF06808"/>
    </source>
</evidence>
<dbReference type="Proteomes" id="UP000011645">
    <property type="component" value="Unassembled WGS sequence"/>
</dbReference>
<feature type="transmembrane region" description="Helical" evidence="1">
    <location>
        <begin position="289"/>
        <end position="314"/>
    </location>
</feature>
<feature type="transmembrane region" description="Helical" evidence="1">
    <location>
        <begin position="595"/>
        <end position="616"/>
    </location>
</feature>
<dbReference type="HOGENOM" id="CLU_007041_3_1_2"/>
<dbReference type="AlphaFoldDB" id="D8JCW3"/>
<feature type="transmembrane region" description="Helical" evidence="1">
    <location>
        <begin position="504"/>
        <end position="525"/>
    </location>
</feature>
<dbReference type="PANTHER" id="PTHR43849">
    <property type="entry name" value="BLL3936 PROTEIN"/>
    <property type="match status" value="1"/>
</dbReference>
<dbReference type="EMBL" id="AOHV01000020">
    <property type="protein sequence ID" value="ELY38706.1"/>
    <property type="molecule type" value="Genomic_DNA"/>
</dbReference>
<dbReference type="InterPro" id="IPR011853">
    <property type="entry name" value="TRAP_DctM-Dct_fused"/>
</dbReference>
<feature type="domain" description="TRAP C4-dicarboxylate transport system permease DctM subunit" evidence="2">
    <location>
        <begin position="118"/>
        <end position="586"/>
    </location>
</feature>
<keyword evidence="6" id="KW-1185">Reference proteome</keyword>
<keyword evidence="1" id="KW-0812">Transmembrane</keyword>
<feature type="transmembrane region" description="Helical" evidence="1">
    <location>
        <begin position="474"/>
        <end position="497"/>
    </location>
</feature>
<keyword evidence="1" id="KW-1133">Transmembrane helix</keyword>
<feature type="transmembrane region" description="Helical" evidence="1">
    <location>
        <begin position="401"/>
        <end position="419"/>
    </location>
</feature>
<feature type="transmembrane region" description="Helical" evidence="1">
    <location>
        <begin position="33"/>
        <end position="53"/>
    </location>
</feature>
<dbReference type="NCBIfam" id="TIGR02123">
    <property type="entry name" value="TRAP_fused"/>
    <property type="match status" value="1"/>
</dbReference>
<evidence type="ECO:0000313" key="3">
    <source>
        <dbReference type="EMBL" id="ADJ16858.1"/>
    </source>
</evidence>
<dbReference type="Pfam" id="PF06808">
    <property type="entry name" value="DctM"/>
    <property type="match status" value="1"/>
</dbReference>
<keyword evidence="1" id="KW-0472">Membrane</keyword>
<evidence type="ECO:0000313" key="6">
    <source>
        <dbReference type="Proteomes" id="UP000011645"/>
    </source>
</evidence>
<geneLocation type="plasmid" evidence="3 5">
    <name>2</name>
</geneLocation>
<sequence>MGKYIFLVLLGIAGVIYHLWFALTYGIEMQLHLVAHLGFMMVAITAVCFDPQVNREDGWLSVLDNYLVLPAELIGSAGIAIYLWMNYERLAVFSIGVYTDVDFYVGIFLLLFIIDQSRRAFGNILPAVGVIGLIYAIAGPYFPSILRHGGIEFRRLITSQTVAFAGVYDTLVQVAATYIVIFIVFAAFLEAYGAMNYFVNIGAKVGSYVKSGITQTAVVTSVAMGSVNGSAAANAATTGAFTIPLMKNQGISKETSAAIESVASSGGQIMPPIMGAAAFVMAEITGTSYLHIITIGLLPALLFYGTIAVAVHLITLKEGAGLTNLEDVGSDRDESKINEGDKTIEDISMGTTTQPSDMSMLAEASQTSFLASLAKGMYLWLPVSILVYTLVILQYDPVYAGFFSTLSIFPVALLQGLYFGDDKKVAVRDFVENTIEGCRLGMSNAAPITLAVAVIAIFVGVLNQTGFTQALAQSLISLSGGELALLLFFAMFAAILFGLGMPTVAAYIVAVLLIAPALVNLGVRLETAHFFVFYFAILSAITPPVAIACIITAEISKGNFWRVAAKSLVIGMPLFLLPYVFIMNDAVMYWEFPQTLVLFPMLLLGLICLSIASIGYLNGDLSWPFRIVIGAVGFGILFVPVLPVADQLVRMVLVAIAGGMLFYQGTFDGLQQHLTKVLP</sequence>
<proteinExistence type="predicted"/>
<feature type="transmembrane region" description="Helical" evidence="1">
    <location>
        <begin position="120"/>
        <end position="142"/>
    </location>
</feature>
<dbReference type="OrthoDB" id="371890at2157"/>
<feature type="transmembrane region" description="Helical" evidence="1">
    <location>
        <begin position="377"/>
        <end position="395"/>
    </location>
</feature>
<accession>D8JCW3</accession>
<feature type="transmembrane region" description="Helical" evidence="1">
    <location>
        <begin position="531"/>
        <end position="551"/>
    </location>
</feature>
<feature type="transmembrane region" description="Helical" evidence="1">
    <location>
        <begin position="65"/>
        <end position="84"/>
    </location>
</feature>
<dbReference type="PANTHER" id="PTHR43849:SF2">
    <property type="entry name" value="BLL3936 PROTEIN"/>
    <property type="match status" value="1"/>
</dbReference>
<feature type="transmembrane region" description="Helical" evidence="1">
    <location>
        <begin position="6"/>
        <end position="26"/>
    </location>
</feature>
<gene>
    <name evidence="3" type="ordered locus">HacjB3_17578</name>
    <name evidence="4" type="ORF">C497_07189</name>
</gene>
<dbReference type="RefSeq" id="WP_008415595.1">
    <property type="nucleotide sequence ID" value="NC_014299.1"/>
</dbReference>
<organism evidence="3 5">
    <name type="scientific">Halalkalicoccus jeotgali (strain DSM 18796 / CECT 7217 / JCM 14584 / KCTC 4019 / B3)</name>
    <dbReference type="NCBI Taxonomy" id="795797"/>
    <lineage>
        <taxon>Archaea</taxon>
        <taxon>Methanobacteriati</taxon>
        <taxon>Methanobacteriota</taxon>
        <taxon>Stenosarchaea group</taxon>
        <taxon>Halobacteria</taxon>
        <taxon>Halobacteriales</taxon>
        <taxon>Halococcaceae</taxon>
        <taxon>Halalkalicoccus</taxon>
    </lineage>
</organism>
<dbReference type="Proteomes" id="UP000000390">
    <property type="component" value="Plasmid 2"/>
</dbReference>
<evidence type="ECO:0000313" key="4">
    <source>
        <dbReference type="EMBL" id="ELY38706.1"/>
    </source>
</evidence>
<evidence type="ECO:0000313" key="5">
    <source>
        <dbReference type="Proteomes" id="UP000000390"/>
    </source>
</evidence>
<dbReference type="EMBL" id="CP002064">
    <property type="protein sequence ID" value="ADJ16858.1"/>
    <property type="molecule type" value="Genomic_DNA"/>
</dbReference>
<feature type="transmembrane region" description="Helical" evidence="1">
    <location>
        <begin position="440"/>
        <end position="462"/>
    </location>
</feature>
<feature type="transmembrane region" description="Helical" evidence="1">
    <location>
        <begin position="91"/>
        <end position="114"/>
    </location>
</feature>
<feature type="transmembrane region" description="Helical" evidence="1">
    <location>
        <begin position="563"/>
        <end position="583"/>
    </location>
</feature>
<evidence type="ECO:0000256" key="1">
    <source>
        <dbReference type="SAM" id="Phobius"/>
    </source>
</evidence>
<feature type="transmembrane region" description="Helical" evidence="1">
    <location>
        <begin position="623"/>
        <end position="642"/>
    </location>
</feature>
<reference evidence="4 6" key="2">
    <citation type="journal article" date="2014" name="PLoS Genet.">
        <title>Phylogenetically driven sequencing of extremely halophilic archaea reveals strategies for static and dynamic osmo-response.</title>
        <authorList>
            <person name="Becker E.A."/>
            <person name="Seitzer P.M."/>
            <person name="Tritt A."/>
            <person name="Larsen D."/>
            <person name="Krusor M."/>
            <person name="Yao A.I."/>
            <person name="Wu D."/>
            <person name="Madern D."/>
            <person name="Eisen J.A."/>
            <person name="Darling A.E."/>
            <person name="Facciotti M.T."/>
        </authorList>
    </citation>
    <scope>NUCLEOTIDE SEQUENCE [LARGE SCALE GENOMIC DNA]</scope>
    <source>
        <strain evidence="4">B3</strain>
        <strain evidence="6">DSM 18796 / CECT 7217 / JCM 14584 / KCTC 4019 / B3</strain>
    </source>
</reference>
<dbReference type="eggNOG" id="arCOG01906">
    <property type="taxonomic scope" value="Archaea"/>
</dbReference>